<dbReference type="InterPro" id="IPR050621">
    <property type="entry name" value="Tudor_domain_containing"/>
</dbReference>
<keyword evidence="4" id="KW-1185">Reference proteome</keyword>
<dbReference type="PANTHER" id="PTHR22948">
    <property type="entry name" value="TUDOR DOMAIN CONTAINING PROTEIN"/>
    <property type="match status" value="1"/>
</dbReference>
<name>A0AAN8H5A2_CHAGU</name>
<dbReference type="Gene3D" id="2.30.30.140">
    <property type="match status" value="1"/>
</dbReference>
<dbReference type="PROSITE" id="PS50304">
    <property type="entry name" value="TUDOR"/>
    <property type="match status" value="1"/>
</dbReference>
<feature type="compositionally biased region" description="Polar residues" evidence="1">
    <location>
        <begin position="164"/>
        <end position="194"/>
    </location>
</feature>
<dbReference type="GO" id="GO:0030719">
    <property type="term" value="P:P granule organization"/>
    <property type="evidence" value="ECO:0007669"/>
    <property type="project" value="TreeGrafter"/>
</dbReference>
<dbReference type="Pfam" id="PF00567">
    <property type="entry name" value="TUDOR"/>
    <property type="match status" value="1"/>
</dbReference>
<protein>
    <recommendedName>
        <fullName evidence="2">Tudor domain-containing protein</fullName>
    </recommendedName>
</protein>
<dbReference type="AlphaFoldDB" id="A0AAN8H5A2"/>
<organism evidence="3 4">
    <name type="scientific">Champsocephalus gunnari</name>
    <name type="common">Mackerel icefish</name>
    <dbReference type="NCBI Taxonomy" id="52237"/>
    <lineage>
        <taxon>Eukaryota</taxon>
        <taxon>Metazoa</taxon>
        <taxon>Chordata</taxon>
        <taxon>Craniata</taxon>
        <taxon>Vertebrata</taxon>
        <taxon>Euteleostomi</taxon>
        <taxon>Actinopterygii</taxon>
        <taxon>Neopterygii</taxon>
        <taxon>Teleostei</taxon>
        <taxon>Neoteleostei</taxon>
        <taxon>Acanthomorphata</taxon>
        <taxon>Eupercaria</taxon>
        <taxon>Perciformes</taxon>
        <taxon>Notothenioidei</taxon>
        <taxon>Channichthyidae</taxon>
        <taxon>Champsocephalus</taxon>
    </lineage>
</organism>
<dbReference type="Proteomes" id="UP001331515">
    <property type="component" value="Unassembled WGS sequence"/>
</dbReference>
<dbReference type="GO" id="GO:0034587">
    <property type="term" value="P:piRNA processing"/>
    <property type="evidence" value="ECO:0007669"/>
    <property type="project" value="TreeGrafter"/>
</dbReference>
<dbReference type="GO" id="GO:0007283">
    <property type="term" value="P:spermatogenesis"/>
    <property type="evidence" value="ECO:0007669"/>
    <property type="project" value="TreeGrafter"/>
</dbReference>
<evidence type="ECO:0000313" key="4">
    <source>
        <dbReference type="Proteomes" id="UP001331515"/>
    </source>
</evidence>
<dbReference type="InterPro" id="IPR035437">
    <property type="entry name" value="SNase_OB-fold_sf"/>
</dbReference>
<reference evidence="3 4" key="1">
    <citation type="journal article" date="2023" name="Mol. Biol. Evol.">
        <title>Genomics of Secondarily Temperate Adaptation in the Only Non-Antarctic Icefish.</title>
        <authorList>
            <person name="Rivera-Colon A.G."/>
            <person name="Rayamajhi N."/>
            <person name="Minhas B.F."/>
            <person name="Madrigal G."/>
            <person name="Bilyk K.T."/>
            <person name="Yoon V."/>
            <person name="Hune M."/>
            <person name="Gregory S."/>
            <person name="Cheng C.H.C."/>
            <person name="Catchen J.M."/>
        </authorList>
    </citation>
    <scope>NUCLEOTIDE SEQUENCE [LARGE SCALE GENOMIC DNA]</scope>
    <source>
        <tissue evidence="3">White muscle</tissue>
    </source>
</reference>
<comment type="caution">
    <text evidence="3">The sequence shown here is derived from an EMBL/GenBank/DDBJ whole genome shotgun (WGS) entry which is preliminary data.</text>
</comment>
<dbReference type="SUPFAM" id="SSF63748">
    <property type="entry name" value="Tudor/PWWP/MBT"/>
    <property type="match status" value="1"/>
</dbReference>
<dbReference type="GO" id="GO:0043186">
    <property type="term" value="C:P granule"/>
    <property type="evidence" value="ECO:0007669"/>
    <property type="project" value="TreeGrafter"/>
</dbReference>
<dbReference type="InterPro" id="IPR002999">
    <property type="entry name" value="Tudor"/>
</dbReference>
<dbReference type="EMBL" id="JAURVH010001531">
    <property type="protein sequence ID" value="KAK5903199.1"/>
    <property type="molecule type" value="Genomic_DNA"/>
</dbReference>
<sequence>MGEDLNSSSFIETLKTATSVRVKDIVLAEFEEDGALYRSAVTDCDGNSGIKVEFVDFGNSAVIEKEKTYSVPKEYLSQPRFSISCSLTDASMYQNDASFTDAVMEKPLMVEFVSHQESHWVVKFDIIDEAAGLPTALEADVESTSETKKEEACHADSSKKKATSSEQNYMRQEVSENQTTQSEIASLDGENQTLEPMDEIMPPTVQDRDTKSGTVLSVLSNGHFYIRLHETRELFALLEHFIAENPSVCKILAEEDVKQGLKCLVQGRP</sequence>
<feature type="domain" description="Tudor" evidence="2">
    <location>
        <begin position="19"/>
        <end position="78"/>
    </location>
</feature>
<proteinExistence type="predicted"/>
<evidence type="ECO:0000259" key="2">
    <source>
        <dbReference type="PROSITE" id="PS50304"/>
    </source>
</evidence>
<feature type="region of interest" description="Disordered" evidence="1">
    <location>
        <begin position="139"/>
        <end position="209"/>
    </location>
</feature>
<evidence type="ECO:0000256" key="1">
    <source>
        <dbReference type="SAM" id="MobiDB-lite"/>
    </source>
</evidence>
<dbReference type="Gene3D" id="2.40.50.90">
    <property type="match status" value="1"/>
</dbReference>
<feature type="compositionally biased region" description="Basic and acidic residues" evidence="1">
    <location>
        <begin position="145"/>
        <end position="159"/>
    </location>
</feature>
<accession>A0AAN8H5A2</accession>
<dbReference type="PANTHER" id="PTHR22948:SF74">
    <property type="entry name" value="SI:DKEYP-93D12.1"/>
    <property type="match status" value="1"/>
</dbReference>
<evidence type="ECO:0000313" key="3">
    <source>
        <dbReference type="EMBL" id="KAK5903199.1"/>
    </source>
</evidence>
<dbReference type="SMART" id="SM00333">
    <property type="entry name" value="TUDOR"/>
    <property type="match status" value="1"/>
</dbReference>
<gene>
    <name evidence="3" type="ORF">CgunFtcFv8_007000</name>
</gene>